<geneLocation type="plasmid" evidence="5 6">
    <name>pdjl-6-4</name>
</geneLocation>
<feature type="DNA-binding region" description="H-T-H motif" evidence="2">
    <location>
        <begin position="42"/>
        <end position="61"/>
    </location>
</feature>
<evidence type="ECO:0000313" key="6">
    <source>
        <dbReference type="Proteomes" id="UP000831484"/>
    </source>
</evidence>
<dbReference type="GO" id="GO:0003700">
    <property type="term" value="F:DNA-binding transcription factor activity"/>
    <property type="evidence" value="ECO:0007669"/>
    <property type="project" value="TreeGrafter"/>
</dbReference>
<evidence type="ECO:0000313" key="5">
    <source>
        <dbReference type="EMBL" id="UPU46439.1"/>
    </source>
</evidence>
<feature type="region of interest" description="Disordered" evidence="3">
    <location>
        <begin position="1"/>
        <end position="20"/>
    </location>
</feature>
<organism evidence="5 6">
    <name type="scientific">Rhodococcus qingshengii JCM 15477</name>
    <dbReference type="NCBI Taxonomy" id="1303681"/>
    <lineage>
        <taxon>Bacteria</taxon>
        <taxon>Bacillati</taxon>
        <taxon>Actinomycetota</taxon>
        <taxon>Actinomycetes</taxon>
        <taxon>Mycobacteriales</taxon>
        <taxon>Nocardiaceae</taxon>
        <taxon>Rhodococcus</taxon>
        <taxon>Rhodococcus erythropolis group</taxon>
    </lineage>
</organism>
<keyword evidence="5" id="KW-0614">Plasmid</keyword>
<accession>A0AB38RNT8</accession>
<evidence type="ECO:0000256" key="2">
    <source>
        <dbReference type="PROSITE-ProRule" id="PRU00335"/>
    </source>
</evidence>
<dbReference type="PROSITE" id="PS50977">
    <property type="entry name" value="HTH_TETR_2"/>
    <property type="match status" value="1"/>
</dbReference>
<dbReference type="Pfam" id="PF17932">
    <property type="entry name" value="TetR_C_24"/>
    <property type="match status" value="1"/>
</dbReference>
<keyword evidence="1 2" id="KW-0238">DNA-binding</keyword>
<dbReference type="EMBL" id="CP096567">
    <property type="protein sequence ID" value="UPU46439.1"/>
    <property type="molecule type" value="Genomic_DNA"/>
</dbReference>
<reference evidence="6" key="1">
    <citation type="journal article" date="2022" name="Environ. Microbiol.">
        <title>Functional analysis, diversity, and distribution of carbendazim hydrolases MheI and CbmA, responsible for the initial step in carbendazim degradation.</title>
        <authorList>
            <person name="Zhang M."/>
            <person name="Bai X."/>
            <person name="Li Q."/>
            <person name="Zhang L."/>
            <person name="Zhu Q."/>
            <person name="Gao S."/>
            <person name="Ke Z."/>
            <person name="Jiang M."/>
            <person name="Hu J."/>
            <person name="Qiu J."/>
            <person name="Hong Q."/>
        </authorList>
    </citation>
    <scope>NUCLEOTIDE SEQUENCE [LARGE SCALE GENOMIC DNA]</scope>
    <source>
        <strain evidence="6">djl-6</strain>
    </source>
</reference>
<dbReference type="GO" id="GO:0000976">
    <property type="term" value="F:transcription cis-regulatory region binding"/>
    <property type="evidence" value="ECO:0007669"/>
    <property type="project" value="TreeGrafter"/>
</dbReference>
<evidence type="ECO:0000259" key="4">
    <source>
        <dbReference type="PROSITE" id="PS50977"/>
    </source>
</evidence>
<dbReference type="SUPFAM" id="SSF46689">
    <property type="entry name" value="Homeodomain-like"/>
    <property type="match status" value="1"/>
</dbReference>
<feature type="compositionally biased region" description="Polar residues" evidence="3">
    <location>
        <begin position="9"/>
        <end position="19"/>
    </location>
</feature>
<dbReference type="PANTHER" id="PTHR30055">
    <property type="entry name" value="HTH-TYPE TRANSCRIPTIONAL REGULATOR RUTR"/>
    <property type="match status" value="1"/>
</dbReference>
<keyword evidence="6" id="KW-1185">Reference proteome</keyword>
<sequence>MNVRETRANKPSTSGSKSEATQERLLFAAAKVLSRRGISETRLTDIAEMADLRAPAVYYYFASRHDLISEVMSVGQTRLREHVAAALDSLPAQTSPMDRICAAVAAHLEVELELSDFATAVTRNTGQLPDGIRERLREDSHAYSTLWRELMDAAAVAGQIRADLDLRTARKLVIGALNWAPEWWRGSDGSLADLVATTQSLVRHGLSPVAT</sequence>
<dbReference type="InterPro" id="IPR050109">
    <property type="entry name" value="HTH-type_TetR-like_transc_reg"/>
</dbReference>
<dbReference type="RefSeq" id="WP_058228037.1">
    <property type="nucleotide sequence ID" value="NZ_CP096567.1"/>
</dbReference>
<dbReference type="InterPro" id="IPR041490">
    <property type="entry name" value="KstR2_TetR_C"/>
</dbReference>
<dbReference type="InterPro" id="IPR009057">
    <property type="entry name" value="Homeodomain-like_sf"/>
</dbReference>
<dbReference type="Proteomes" id="UP000831484">
    <property type="component" value="Plasmid pdjl-6-4"/>
</dbReference>
<proteinExistence type="predicted"/>
<dbReference type="SUPFAM" id="SSF48498">
    <property type="entry name" value="Tetracyclin repressor-like, C-terminal domain"/>
    <property type="match status" value="1"/>
</dbReference>
<dbReference type="Gene3D" id="1.10.357.10">
    <property type="entry name" value="Tetracycline Repressor, domain 2"/>
    <property type="match status" value="1"/>
</dbReference>
<dbReference type="AlphaFoldDB" id="A0AB38RNT8"/>
<gene>
    <name evidence="5" type="ORF">M0639_32305</name>
</gene>
<protein>
    <submittedName>
        <fullName evidence="5">TetR/AcrR family transcriptional regulator</fullName>
    </submittedName>
</protein>
<evidence type="ECO:0000256" key="1">
    <source>
        <dbReference type="ARBA" id="ARBA00023125"/>
    </source>
</evidence>
<name>A0AB38RNT8_RHOSG</name>
<dbReference type="InterPro" id="IPR001647">
    <property type="entry name" value="HTH_TetR"/>
</dbReference>
<dbReference type="Pfam" id="PF00440">
    <property type="entry name" value="TetR_N"/>
    <property type="match status" value="1"/>
</dbReference>
<dbReference type="PRINTS" id="PR00455">
    <property type="entry name" value="HTHTETR"/>
</dbReference>
<dbReference type="PANTHER" id="PTHR30055:SF226">
    <property type="entry name" value="HTH-TYPE TRANSCRIPTIONAL REGULATOR PKSA"/>
    <property type="match status" value="1"/>
</dbReference>
<evidence type="ECO:0000256" key="3">
    <source>
        <dbReference type="SAM" id="MobiDB-lite"/>
    </source>
</evidence>
<feature type="domain" description="HTH tetR-type" evidence="4">
    <location>
        <begin position="19"/>
        <end position="79"/>
    </location>
</feature>
<dbReference type="InterPro" id="IPR036271">
    <property type="entry name" value="Tet_transcr_reg_TetR-rel_C_sf"/>
</dbReference>
<dbReference type="Gene3D" id="1.10.10.60">
    <property type="entry name" value="Homeodomain-like"/>
    <property type="match status" value="1"/>
</dbReference>